<protein>
    <submittedName>
        <fullName evidence="3">Peptidase M23</fullName>
    </submittedName>
</protein>
<feature type="signal peptide" evidence="2">
    <location>
        <begin position="1"/>
        <end position="19"/>
    </location>
</feature>
<dbReference type="RefSeq" id="WP_108722435.1">
    <property type="nucleotide sequence ID" value="NZ_CP053562.1"/>
</dbReference>
<keyword evidence="1" id="KW-0812">Transmembrane</keyword>
<name>A0ABX6YYG3_9RHOB</name>
<dbReference type="Proteomes" id="UP000192422">
    <property type="component" value="Chromosome"/>
</dbReference>
<evidence type="ECO:0000256" key="1">
    <source>
        <dbReference type="SAM" id="Phobius"/>
    </source>
</evidence>
<feature type="transmembrane region" description="Helical" evidence="1">
    <location>
        <begin position="29"/>
        <end position="50"/>
    </location>
</feature>
<keyword evidence="1" id="KW-1133">Transmembrane helix</keyword>
<evidence type="ECO:0000313" key="4">
    <source>
        <dbReference type="Proteomes" id="UP000192422"/>
    </source>
</evidence>
<feature type="chain" id="PRO_5046405095" evidence="2">
    <location>
        <begin position="20"/>
        <end position="54"/>
    </location>
</feature>
<dbReference type="EMBL" id="CP053562">
    <property type="protein sequence ID" value="QPZ92904.1"/>
    <property type="molecule type" value="Genomic_DNA"/>
</dbReference>
<gene>
    <name evidence="3" type="ORF">AKL02_019735</name>
</gene>
<organism evidence="3 4">
    <name type="scientific">Thioclava electrotropha</name>
    <dbReference type="NCBI Taxonomy" id="1549850"/>
    <lineage>
        <taxon>Bacteria</taxon>
        <taxon>Pseudomonadati</taxon>
        <taxon>Pseudomonadota</taxon>
        <taxon>Alphaproteobacteria</taxon>
        <taxon>Rhodobacterales</taxon>
        <taxon>Paracoccaceae</taxon>
        <taxon>Thioclava</taxon>
    </lineage>
</organism>
<reference evidence="3 4" key="1">
    <citation type="submission" date="2020-05" db="EMBL/GenBank/DDBJ databases">
        <title>Thioclava electrotropha strain Elox9 finished genome.</title>
        <authorList>
            <person name="Rowe A.R."/>
            <person name="Wilbanks E.G."/>
        </authorList>
    </citation>
    <scope>NUCLEOTIDE SEQUENCE [LARGE SCALE GENOMIC DNA]</scope>
    <source>
        <strain evidence="3 4">Elox9</strain>
    </source>
</reference>
<keyword evidence="2" id="KW-0732">Signal</keyword>
<proteinExistence type="predicted"/>
<evidence type="ECO:0000313" key="3">
    <source>
        <dbReference type="EMBL" id="QPZ92904.1"/>
    </source>
</evidence>
<keyword evidence="4" id="KW-1185">Reference proteome</keyword>
<evidence type="ECO:0000256" key="2">
    <source>
        <dbReference type="SAM" id="SignalP"/>
    </source>
</evidence>
<accession>A0ABX6YYG3</accession>
<sequence>MKTSFATLLGAMAASPALAHSGTHFHTHGVEPMLIVGVAALAVYGIVEFVRSRR</sequence>
<keyword evidence="1" id="KW-0472">Membrane</keyword>